<dbReference type="Pfam" id="PF02384">
    <property type="entry name" value="N6_Mtase"/>
    <property type="match status" value="1"/>
</dbReference>
<dbReference type="GO" id="GO:0003677">
    <property type="term" value="F:DNA binding"/>
    <property type="evidence" value="ECO:0007669"/>
    <property type="project" value="UniProtKB-KW"/>
</dbReference>
<protein>
    <submittedName>
        <fullName evidence="4">Restriction endonuclease subunit M</fullName>
    </submittedName>
</protein>
<dbReference type="PRINTS" id="PR00507">
    <property type="entry name" value="N12N6MTFRASE"/>
</dbReference>
<gene>
    <name evidence="4" type="ORF">C1I98_08505</name>
</gene>
<dbReference type="SUPFAM" id="SSF53335">
    <property type="entry name" value="S-adenosyl-L-methionine-dependent methyltransferases"/>
    <property type="match status" value="1"/>
</dbReference>
<evidence type="ECO:0000313" key="5">
    <source>
        <dbReference type="Proteomes" id="UP000248544"/>
    </source>
</evidence>
<organism evidence="4 5">
    <name type="scientific">Spongiactinospora gelatinilytica</name>
    <dbReference type="NCBI Taxonomy" id="2666298"/>
    <lineage>
        <taxon>Bacteria</taxon>
        <taxon>Bacillati</taxon>
        <taxon>Actinomycetota</taxon>
        <taxon>Actinomycetes</taxon>
        <taxon>Streptosporangiales</taxon>
        <taxon>Streptosporangiaceae</taxon>
        <taxon>Spongiactinospora</taxon>
    </lineage>
</organism>
<accession>A0A2W2HNX1</accession>
<proteinExistence type="predicted"/>
<sequence>MGERPVMVTLAEIARIAGVGRAAVSNWRRRHHTFPSPVNGTDTSPQFSLVQVEEWLREHDKLGSSTGSLERLWPAFEALGDRDRMGRVIAEFGARLRDAPHRELDPGEEHLVEQALELSLHEGGRETFQYLLDRWLGTHIRQITTTPAPLASFMAEVAAQARPGKISTQLDPACGAGGLLLAGAERWKGTCRLLGHERDPVLAMLARSRLSLLAETPEIDLRTTDTLRSEPPTAIADVVLCNPPTNERDWGHAELATDRRWLFGLPPRTESELAWVQHIVSALGDDGVAVVLLPPAVASRRAGRRIRAAMLRAGSLRAVIALPPGAAPPFGVGLHLWILQPPAQRRTTPSVLMVDTADCRATLSAARAQAIDWDAVRDRVFGAMAGKAQESSIEIPVLDLLGEETDLTPARHAPTSVSVSVVNHRRTWRQFDSSLQEAQDLGKVLRDLEVVREVADAHAVAVADLEQAGTLALAPGQAIPDGYIRRGERPDDGVPVLTVADLREGQPPQFWITAEDVEQLERDKGVTVTSSNDVVVVVPSAEFGAWVDVAAPTVLGPHIHRLRPDTERLDPWFLAACLRAHFNARQAGTHATTTSRVDPRRLLVPRLPIEEQRQYGDIHRRLVRFEQAVAEVGNVGATLSRTLTELLAAGRLRES</sequence>
<dbReference type="InterPro" id="IPR029063">
    <property type="entry name" value="SAM-dependent_MTases_sf"/>
</dbReference>
<evidence type="ECO:0000256" key="2">
    <source>
        <dbReference type="ARBA" id="ARBA00023125"/>
    </source>
</evidence>
<reference evidence="4 5" key="1">
    <citation type="submission" date="2018-01" db="EMBL/GenBank/DDBJ databases">
        <title>Draft genome sequence of Sphaerisporangium sp. 7K107.</title>
        <authorList>
            <person name="Sahin N."/>
            <person name="Saygin H."/>
            <person name="Ay H."/>
        </authorList>
    </citation>
    <scope>NUCLEOTIDE SEQUENCE [LARGE SCALE GENOMIC DNA]</scope>
    <source>
        <strain evidence="4 5">7K107</strain>
    </source>
</reference>
<name>A0A2W2HNX1_9ACTN</name>
<dbReference type="Proteomes" id="UP000248544">
    <property type="component" value="Unassembled WGS sequence"/>
</dbReference>
<dbReference type="InterPro" id="IPR044946">
    <property type="entry name" value="Restrct_endonuc_typeI_TRD_sf"/>
</dbReference>
<dbReference type="SUPFAM" id="SSF116734">
    <property type="entry name" value="DNA methylase specificity domain"/>
    <property type="match status" value="1"/>
</dbReference>
<dbReference type="InterPro" id="IPR003356">
    <property type="entry name" value="DNA_methylase_A-5"/>
</dbReference>
<keyword evidence="2" id="KW-0238">DNA-binding</keyword>
<evidence type="ECO:0000259" key="3">
    <source>
        <dbReference type="Pfam" id="PF02384"/>
    </source>
</evidence>
<keyword evidence="4" id="KW-0378">Hydrolase</keyword>
<dbReference type="AlphaFoldDB" id="A0A2W2HNX1"/>
<dbReference type="PANTHER" id="PTHR42998:SF1">
    <property type="entry name" value="TYPE I RESTRICTION ENZYME HINDI METHYLASE SUBUNIT"/>
    <property type="match status" value="1"/>
</dbReference>
<dbReference type="GO" id="GO:0004519">
    <property type="term" value="F:endonuclease activity"/>
    <property type="evidence" value="ECO:0007669"/>
    <property type="project" value="UniProtKB-KW"/>
</dbReference>
<dbReference type="GO" id="GO:0009307">
    <property type="term" value="P:DNA restriction-modification system"/>
    <property type="evidence" value="ECO:0007669"/>
    <property type="project" value="UniProtKB-KW"/>
</dbReference>
<keyword evidence="1" id="KW-0680">Restriction system</keyword>
<keyword evidence="5" id="KW-1185">Reference proteome</keyword>
<dbReference type="Gene3D" id="3.40.50.150">
    <property type="entry name" value="Vaccinia Virus protein VP39"/>
    <property type="match status" value="1"/>
</dbReference>
<evidence type="ECO:0000256" key="1">
    <source>
        <dbReference type="ARBA" id="ARBA00022747"/>
    </source>
</evidence>
<dbReference type="Gene3D" id="3.90.220.20">
    <property type="entry name" value="DNA methylase specificity domains"/>
    <property type="match status" value="1"/>
</dbReference>
<dbReference type="InterPro" id="IPR052916">
    <property type="entry name" value="Type-I_RE_MTase_Subunit"/>
</dbReference>
<dbReference type="EMBL" id="POUA01000043">
    <property type="protein sequence ID" value="PZG51468.1"/>
    <property type="molecule type" value="Genomic_DNA"/>
</dbReference>
<keyword evidence="4" id="KW-0255">Endonuclease</keyword>
<dbReference type="PANTHER" id="PTHR42998">
    <property type="entry name" value="TYPE I RESTRICTION ENZYME HINDVIIP M PROTEIN-RELATED"/>
    <property type="match status" value="1"/>
</dbReference>
<evidence type="ECO:0000313" key="4">
    <source>
        <dbReference type="EMBL" id="PZG51468.1"/>
    </source>
</evidence>
<keyword evidence="4" id="KW-0540">Nuclease</keyword>
<dbReference type="GO" id="GO:0008170">
    <property type="term" value="F:N-methyltransferase activity"/>
    <property type="evidence" value="ECO:0007669"/>
    <property type="project" value="InterPro"/>
</dbReference>
<comment type="caution">
    <text evidence="4">The sequence shown here is derived from an EMBL/GenBank/DDBJ whole genome shotgun (WGS) entry which is preliminary data.</text>
</comment>
<feature type="domain" description="DNA methylase adenine-specific" evidence="3">
    <location>
        <begin position="146"/>
        <end position="357"/>
    </location>
</feature>